<sequence length="184" mass="20033">MPINATEPFASVEDMEKRSQGEISAATHPYLASELLAATNDIRSFCRWHISPVLEKDYVRFGGFADDVWLPAMEITGITEVVIDGEAWTPEQIEDEVEFDPATGWTNLYGRAVRVKYTAGFAEVPQSVKSATLELAAAALGTALGQTREQAGAVSIQFEGAGGGIDPESTRGRRLIEYRIGRLP</sequence>
<evidence type="ECO:0000313" key="2">
    <source>
        <dbReference type="Proteomes" id="UP000594480"/>
    </source>
</evidence>
<dbReference type="RefSeq" id="WP_195692219.1">
    <property type="nucleotide sequence ID" value="NZ_CP064760.1"/>
</dbReference>
<dbReference type="Proteomes" id="UP000594480">
    <property type="component" value="Chromosome"/>
</dbReference>
<organism evidence="1 2">
    <name type="scientific">Microbacterium schleiferi</name>
    <dbReference type="NCBI Taxonomy" id="69362"/>
    <lineage>
        <taxon>Bacteria</taxon>
        <taxon>Bacillati</taxon>
        <taxon>Actinomycetota</taxon>
        <taxon>Actinomycetes</taxon>
        <taxon>Micrococcales</taxon>
        <taxon>Microbacteriaceae</taxon>
        <taxon>Microbacterium</taxon>
    </lineage>
</organism>
<dbReference type="AlphaFoldDB" id="A0A7S8MWU6"/>
<protein>
    <submittedName>
        <fullName evidence="1">Uncharacterized protein</fullName>
    </submittedName>
</protein>
<gene>
    <name evidence="1" type="ORF">IT882_13100</name>
</gene>
<evidence type="ECO:0000313" key="1">
    <source>
        <dbReference type="EMBL" id="QPE04128.1"/>
    </source>
</evidence>
<accession>A0A7S8MWU6</accession>
<reference evidence="1 2" key="1">
    <citation type="submission" date="2020-11" db="EMBL/GenBank/DDBJ databases">
        <title>Amino acid is mineralized and recycled by bacteria in oceanic microbiome.</title>
        <authorList>
            <person name="Zheng L.Y."/>
        </authorList>
    </citation>
    <scope>NUCLEOTIDE SEQUENCE [LARGE SCALE GENOMIC DNA]</scope>
    <source>
        <strain evidence="1 2">A32-1</strain>
    </source>
</reference>
<dbReference type="EMBL" id="CP064760">
    <property type="protein sequence ID" value="QPE04128.1"/>
    <property type="molecule type" value="Genomic_DNA"/>
</dbReference>
<proteinExistence type="predicted"/>
<dbReference type="KEGG" id="msf:IT882_13100"/>
<name>A0A7S8MWU6_9MICO</name>
<keyword evidence="2" id="KW-1185">Reference proteome</keyword>